<dbReference type="Gene3D" id="3.40.50.720">
    <property type="entry name" value="NAD(P)-binding Rossmann-like Domain"/>
    <property type="match status" value="1"/>
</dbReference>
<evidence type="ECO:0000313" key="2">
    <source>
        <dbReference type="EMBL" id="XAY06567.1"/>
    </source>
</evidence>
<keyword evidence="2" id="KW-0560">Oxidoreductase</keyword>
<dbReference type="InterPro" id="IPR036291">
    <property type="entry name" value="NAD(P)-bd_dom_sf"/>
</dbReference>
<dbReference type="AlphaFoldDB" id="A0AAU7AY54"/>
<reference evidence="2" key="1">
    <citation type="submission" date="2022-12" db="EMBL/GenBank/DDBJ databases">
        <title>Paraconexibacter alkalitolerans sp. nov. and Baekduia alba sp. nov., isolated from soil and emended description of the genera Paraconexibacter (Chun et al., 2020) and Baekduia (An et al., 2020).</title>
        <authorList>
            <person name="Vieira S."/>
            <person name="Huber K.J."/>
            <person name="Geppert A."/>
            <person name="Wolf J."/>
            <person name="Neumann-Schaal M."/>
            <person name="Muesken M."/>
            <person name="Overmann J."/>
        </authorList>
    </citation>
    <scope>NUCLEOTIDE SEQUENCE</scope>
    <source>
        <strain evidence="2">AEG42_29</strain>
    </source>
</reference>
<dbReference type="EC" id="1.1.1.412" evidence="2"/>
<dbReference type="EMBL" id="CP114014">
    <property type="protein sequence ID" value="XAY06567.1"/>
    <property type="molecule type" value="Genomic_DNA"/>
</dbReference>
<dbReference type="PANTHER" id="PTHR48079">
    <property type="entry name" value="PROTEIN YEEZ"/>
    <property type="match status" value="1"/>
</dbReference>
<dbReference type="Pfam" id="PF01370">
    <property type="entry name" value="Epimerase"/>
    <property type="match status" value="1"/>
</dbReference>
<accession>A0AAU7AY54</accession>
<protein>
    <submittedName>
        <fullName evidence="2">2-alkyl-3-oxoalkanoate reductase</fullName>
        <ecNumber evidence="2">1.1.1.412</ecNumber>
    </submittedName>
</protein>
<dbReference type="SUPFAM" id="SSF51735">
    <property type="entry name" value="NAD(P)-binding Rossmann-fold domains"/>
    <property type="match status" value="1"/>
</dbReference>
<dbReference type="PANTHER" id="PTHR48079:SF6">
    <property type="entry name" value="NAD(P)-BINDING DOMAIN-CONTAINING PROTEIN-RELATED"/>
    <property type="match status" value="1"/>
</dbReference>
<dbReference type="KEGG" id="parq:DSM112329_03441"/>
<organism evidence="2">
    <name type="scientific">Paraconexibacter sp. AEG42_29</name>
    <dbReference type="NCBI Taxonomy" id="2997339"/>
    <lineage>
        <taxon>Bacteria</taxon>
        <taxon>Bacillati</taxon>
        <taxon>Actinomycetota</taxon>
        <taxon>Thermoleophilia</taxon>
        <taxon>Solirubrobacterales</taxon>
        <taxon>Paraconexibacteraceae</taxon>
        <taxon>Paraconexibacter</taxon>
    </lineage>
</organism>
<dbReference type="GO" id="GO:0004029">
    <property type="term" value="F:aldehyde dehydrogenase (NAD+) activity"/>
    <property type="evidence" value="ECO:0007669"/>
    <property type="project" value="TreeGrafter"/>
</dbReference>
<proteinExistence type="predicted"/>
<dbReference type="GO" id="GO:0005737">
    <property type="term" value="C:cytoplasm"/>
    <property type="evidence" value="ECO:0007669"/>
    <property type="project" value="TreeGrafter"/>
</dbReference>
<feature type="domain" description="NAD-dependent epimerase/dehydratase" evidence="1">
    <location>
        <begin position="14"/>
        <end position="227"/>
    </location>
</feature>
<dbReference type="RefSeq" id="WP_354697797.1">
    <property type="nucleotide sequence ID" value="NZ_CP114014.1"/>
</dbReference>
<dbReference type="InterPro" id="IPR001509">
    <property type="entry name" value="Epimerase_deHydtase"/>
</dbReference>
<evidence type="ECO:0000259" key="1">
    <source>
        <dbReference type="Pfam" id="PF01370"/>
    </source>
</evidence>
<dbReference type="InterPro" id="IPR051783">
    <property type="entry name" value="NAD(P)-dependent_oxidoreduct"/>
</dbReference>
<name>A0AAU7AY54_9ACTN</name>
<sequence length="332" mass="34644">MDGQPLAQIRGSRIAVTGAGGFIGLATCQRLAADGAHVVGLDLTQAAETVVRAAGAEFRAVDVTDAAAVRSAVEGCDGVVHTAALVAEHGAMADFVRVNVGGTRNVLDAARDAGVLRAVHLSSVATLGYDAARDLPEDAPTRTTGAVYVDTKTASHELALGRGAAIVRPGDVYGPGSIPWTVRPVGLMRAGRFFLPGRGDGIITPIYVDDLVDCVVRALVHPDAAGRAYIAHDGSPVTAAEFFAHYARMLGKEAVPTLPRPVMAAVAAAEELRSRVTGKPPIFARASLIYITRGGAYPNARARDELDWEPRVDLAAGMERTGAWLREQGLLG</sequence>
<gene>
    <name evidence="2" type="primary">oleD</name>
    <name evidence="2" type="ORF">DSM112329_03441</name>
</gene>